<evidence type="ECO:0000313" key="7">
    <source>
        <dbReference type="EMBL" id="KAJ1097685.1"/>
    </source>
</evidence>
<evidence type="ECO:0000256" key="1">
    <source>
        <dbReference type="ARBA" id="ARBA00004123"/>
    </source>
</evidence>
<sequence>MYTITRGPSKLATQRRAGPTQQIDSKLVDQKVRQQADPISPSPLPSFSSSSYSKPVAVPKLVFNRVNGKKHQPSSQQLTATEDSYTPAHEENVRFVNEAWQQVAKQLDDGQPVKNGARPVEYVEKSSSPTLKNFVPIDLEEWWAQRFLANIENCS</sequence>
<evidence type="ECO:0000313" key="8">
    <source>
        <dbReference type="Proteomes" id="UP001066276"/>
    </source>
</evidence>
<dbReference type="Pfam" id="PF14799">
    <property type="entry name" value="FAM195"/>
    <property type="match status" value="1"/>
</dbReference>
<evidence type="ECO:0000256" key="6">
    <source>
        <dbReference type="SAM" id="MobiDB-lite"/>
    </source>
</evidence>
<comment type="subcellular location">
    <subcellularLocation>
        <location evidence="2">Cytoplasm</location>
        <location evidence="2">Stress granule</location>
    </subcellularLocation>
    <subcellularLocation>
        <location evidence="1">Nucleus</location>
    </subcellularLocation>
</comment>
<feature type="region of interest" description="Disordered" evidence="6">
    <location>
        <begin position="1"/>
        <end position="52"/>
    </location>
</feature>
<evidence type="ECO:0000256" key="2">
    <source>
        <dbReference type="ARBA" id="ARBA00004210"/>
    </source>
</evidence>
<keyword evidence="8" id="KW-1185">Reference proteome</keyword>
<dbReference type="Proteomes" id="UP001066276">
    <property type="component" value="Chromosome 10"/>
</dbReference>
<comment type="caution">
    <text evidence="7">The sequence shown here is derived from an EMBL/GenBank/DDBJ whole genome shotgun (WGS) entry which is preliminary data.</text>
</comment>
<dbReference type="GO" id="GO:0010494">
    <property type="term" value="C:cytoplasmic stress granule"/>
    <property type="evidence" value="ECO:0007669"/>
    <property type="project" value="UniProtKB-SubCell"/>
</dbReference>
<keyword evidence="4" id="KW-0963">Cytoplasm</keyword>
<dbReference type="EMBL" id="JANPWB010000014">
    <property type="protein sequence ID" value="KAJ1097685.1"/>
    <property type="molecule type" value="Genomic_DNA"/>
</dbReference>
<evidence type="ECO:0000256" key="5">
    <source>
        <dbReference type="ARBA" id="ARBA00023242"/>
    </source>
</evidence>
<name>A0AAV7MC38_PLEWA</name>
<evidence type="ECO:0000256" key="3">
    <source>
        <dbReference type="ARBA" id="ARBA00010821"/>
    </source>
</evidence>
<proteinExistence type="inferred from homology"/>
<dbReference type="AlphaFoldDB" id="A0AAV7MC38"/>
<evidence type="ECO:0000256" key="4">
    <source>
        <dbReference type="ARBA" id="ARBA00022490"/>
    </source>
</evidence>
<reference evidence="7" key="1">
    <citation type="journal article" date="2022" name="bioRxiv">
        <title>Sequencing and chromosome-scale assembly of the giantPleurodeles waltlgenome.</title>
        <authorList>
            <person name="Brown T."/>
            <person name="Elewa A."/>
            <person name="Iarovenko S."/>
            <person name="Subramanian E."/>
            <person name="Araus A.J."/>
            <person name="Petzold A."/>
            <person name="Susuki M."/>
            <person name="Suzuki K.-i.T."/>
            <person name="Hayashi T."/>
            <person name="Toyoda A."/>
            <person name="Oliveira C."/>
            <person name="Osipova E."/>
            <person name="Leigh N.D."/>
            <person name="Simon A."/>
            <person name="Yun M.H."/>
        </authorList>
    </citation>
    <scope>NUCLEOTIDE SEQUENCE</scope>
    <source>
        <strain evidence="7">20211129_DDA</strain>
        <tissue evidence="7">Liver</tissue>
    </source>
</reference>
<comment type="similarity">
    <text evidence="3">Belongs to the MCRIP family.</text>
</comment>
<organism evidence="7 8">
    <name type="scientific">Pleurodeles waltl</name>
    <name type="common">Iberian ribbed newt</name>
    <dbReference type="NCBI Taxonomy" id="8319"/>
    <lineage>
        <taxon>Eukaryota</taxon>
        <taxon>Metazoa</taxon>
        <taxon>Chordata</taxon>
        <taxon>Craniata</taxon>
        <taxon>Vertebrata</taxon>
        <taxon>Euteleostomi</taxon>
        <taxon>Amphibia</taxon>
        <taxon>Batrachia</taxon>
        <taxon>Caudata</taxon>
        <taxon>Salamandroidea</taxon>
        <taxon>Salamandridae</taxon>
        <taxon>Pleurodelinae</taxon>
        <taxon>Pleurodeles</taxon>
    </lineage>
</organism>
<dbReference type="InterPro" id="IPR029428">
    <property type="entry name" value="MCRIP"/>
</dbReference>
<gene>
    <name evidence="7" type="ORF">NDU88_002802</name>
</gene>
<keyword evidence="5" id="KW-0539">Nucleus</keyword>
<accession>A0AAV7MC38</accession>
<dbReference type="GO" id="GO:0005634">
    <property type="term" value="C:nucleus"/>
    <property type="evidence" value="ECO:0007669"/>
    <property type="project" value="UniProtKB-SubCell"/>
</dbReference>
<protein>
    <submittedName>
        <fullName evidence="7">Uncharacterized protein</fullName>
    </submittedName>
</protein>